<dbReference type="PROSITE" id="PS51704">
    <property type="entry name" value="GP_PDE"/>
    <property type="match status" value="1"/>
</dbReference>
<dbReference type="EC" id="3.1.4.46" evidence="2"/>
<proteinExistence type="predicted"/>
<gene>
    <name evidence="2" type="ORF">MNBD_GAMMA23-281</name>
</gene>
<dbReference type="PROSITE" id="PS50007">
    <property type="entry name" value="PIPLC_X_DOMAIN"/>
    <property type="match status" value="1"/>
</dbReference>
<dbReference type="PANTHER" id="PTHR46211:SF1">
    <property type="entry name" value="GLYCEROPHOSPHODIESTER PHOSPHODIESTERASE, CYTOPLASMIC"/>
    <property type="match status" value="1"/>
</dbReference>
<dbReference type="AlphaFoldDB" id="A0A3B0ZXR9"/>
<evidence type="ECO:0000259" key="1">
    <source>
        <dbReference type="PROSITE" id="PS51704"/>
    </source>
</evidence>
<dbReference type="GO" id="GO:0006629">
    <property type="term" value="P:lipid metabolic process"/>
    <property type="evidence" value="ECO:0007669"/>
    <property type="project" value="InterPro"/>
</dbReference>
<keyword evidence="2" id="KW-0378">Hydrolase</keyword>
<organism evidence="2">
    <name type="scientific">hydrothermal vent metagenome</name>
    <dbReference type="NCBI Taxonomy" id="652676"/>
    <lineage>
        <taxon>unclassified sequences</taxon>
        <taxon>metagenomes</taxon>
        <taxon>ecological metagenomes</taxon>
    </lineage>
</organism>
<dbReference type="PANTHER" id="PTHR46211">
    <property type="entry name" value="GLYCEROPHOSPHORYL DIESTER PHOSPHODIESTERASE"/>
    <property type="match status" value="1"/>
</dbReference>
<dbReference type="Pfam" id="PF03009">
    <property type="entry name" value="GDPD"/>
    <property type="match status" value="1"/>
</dbReference>
<dbReference type="InterPro" id="IPR030395">
    <property type="entry name" value="GP_PDE_dom"/>
</dbReference>
<feature type="domain" description="GP-PDE" evidence="1">
    <location>
        <begin position="11"/>
        <end position="261"/>
    </location>
</feature>
<dbReference type="Gene3D" id="3.20.20.190">
    <property type="entry name" value="Phosphatidylinositol (PI) phosphodiesterase"/>
    <property type="match status" value="1"/>
</dbReference>
<dbReference type="InterPro" id="IPR017946">
    <property type="entry name" value="PLC-like_Pdiesterase_TIM-brl"/>
</dbReference>
<evidence type="ECO:0000313" key="2">
    <source>
        <dbReference type="EMBL" id="VAW92242.1"/>
    </source>
</evidence>
<protein>
    <submittedName>
        <fullName evidence="2">Glycerophosphoryl diester phosphodiesterase</fullName>
        <ecNumber evidence="2">3.1.4.46</ecNumber>
    </submittedName>
</protein>
<name>A0A3B0ZXR9_9ZZZZ</name>
<sequence>MFIDKSKKPQDYLVAHRGYSQSFPENTLLAIQAALDEGAKYIEIDIQLSADKQAVVFHDRDLQRLCHQPDSIHDYSLQTLRSFSSYSPDRFKDKYFGEKIATLDEVVALFSAYPEVTLFVELKRISIDEFGDDVVLGVIENCLRPIISQCVIISFSFDILELIREKKSLPFGAVPVGAIPVGAILDEWNAAITTEYTRLERLNPEYFFCDIASLPDKGQLNLLNSKIITYECIEPEKAIAVLQQGVSFVETFNIKGMLQGIKNEWSRM</sequence>
<dbReference type="SUPFAM" id="SSF51695">
    <property type="entry name" value="PLC-like phosphodiesterases"/>
    <property type="match status" value="1"/>
</dbReference>
<accession>A0A3B0ZXR9</accession>
<dbReference type="GO" id="GO:0008889">
    <property type="term" value="F:glycerophosphodiester phosphodiesterase activity"/>
    <property type="evidence" value="ECO:0007669"/>
    <property type="project" value="UniProtKB-EC"/>
</dbReference>
<dbReference type="EMBL" id="UOFT01000023">
    <property type="protein sequence ID" value="VAW92242.1"/>
    <property type="molecule type" value="Genomic_DNA"/>
</dbReference>
<reference evidence="2" key="1">
    <citation type="submission" date="2018-06" db="EMBL/GenBank/DDBJ databases">
        <authorList>
            <person name="Zhirakovskaya E."/>
        </authorList>
    </citation>
    <scope>NUCLEOTIDE SEQUENCE</scope>
</reference>